<dbReference type="AlphaFoldDB" id="A0A974S2Z8"/>
<protein>
    <submittedName>
        <fullName evidence="7">ABC transporter ATP-binding protein</fullName>
    </submittedName>
</protein>
<dbReference type="Pfam" id="PF00005">
    <property type="entry name" value="ABC_tran"/>
    <property type="match status" value="1"/>
</dbReference>
<keyword evidence="3 7" id="KW-0067">ATP-binding</keyword>
<evidence type="ECO:0000256" key="4">
    <source>
        <dbReference type="ARBA" id="ARBA00022967"/>
    </source>
</evidence>
<reference evidence="8" key="1">
    <citation type="submission" date="2020-09" db="EMBL/GenBank/DDBJ databases">
        <title>Sphingomonas sp., a new species isolated from pork steak.</title>
        <authorList>
            <person name="Heidler von Heilborn D."/>
        </authorList>
    </citation>
    <scope>NUCLEOTIDE SEQUENCE [LARGE SCALE GENOMIC DNA]</scope>
</reference>
<dbReference type="Gene3D" id="3.40.50.300">
    <property type="entry name" value="P-loop containing nucleotide triphosphate hydrolases"/>
    <property type="match status" value="1"/>
</dbReference>
<proteinExistence type="predicted"/>
<name>A0A974S2Z8_9SPHN</name>
<sequence>MNALSLIDVTVGLSGRTVLDSVDVTFAPGRLTVVIGPNGAGKSTLLQVAAGLRRPNAGRVTIGGVPLADFSRRHLAKRRAYLPQSPQIDWAISVERVVALGLTAHLPAFGALLSSWQSEIEIALARYDLIALRDRPATRLSGGELARVMLARATVGSPDILIADEPTTGLDPRHALDAARRLRQLADEGKTIVVALHDLDLALGIADDVVALKDGRVMGAGPAGEMFTETTLSALYDVDTRVVRSDDGDTIRFL</sequence>
<evidence type="ECO:0000256" key="1">
    <source>
        <dbReference type="ARBA" id="ARBA00022448"/>
    </source>
</evidence>
<dbReference type="InterPro" id="IPR003593">
    <property type="entry name" value="AAA+_ATPase"/>
</dbReference>
<dbReference type="SMART" id="SM00382">
    <property type="entry name" value="AAA"/>
    <property type="match status" value="1"/>
</dbReference>
<comment type="function">
    <text evidence="5">Part of the ABC transporter complex HmuTUV involved in hemin import. Responsible for energy coupling to the transport system.</text>
</comment>
<dbReference type="KEGG" id="sari:H5J25_10480"/>
<dbReference type="InterPro" id="IPR003439">
    <property type="entry name" value="ABC_transporter-like_ATP-bd"/>
</dbReference>
<keyword evidence="8" id="KW-1185">Reference proteome</keyword>
<dbReference type="PANTHER" id="PTHR42794:SF1">
    <property type="entry name" value="HEMIN IMPORT ATP-BINDING PROTEIN HMUV"/>
    <property type="match status" value="1"/>
</dbReference>
<evidence type="ECO:0000256" key="2">
    <source>
        <dbReference type="ARBA" id="ARBA00022741"/>
    </source>
</evidence>
<evidence type="ECO:0000259" key="6">
    <source>
        <dbReference type="PROSITE" id="PS50893"/>
    </source>
</evidence>
<dbReference type="GO" id="GO:0005524">
    <property type="term" value="F:ATP binding"/>
    <property type="evidence" value="ECO:0007669"/>
    <property type="project" value="UniProtKB-KW"/>
</dbReference>
<evidence type="ECO:0000313" key="7">
    <source>
        <dbReference type="EMBL" id="QQV76003.1"/>
    </source>
</evidence>
<dbReference type="PROSITE" id="PS50893">
    <property type="entry name" value="ABC_TRANSPORTER_2"/>
    <property type="match status" value="1"/>
</dbReference>
<dbReference type="Proteomes" id="UP000595894">
    <property type="component" value="Chromosome"/>
</dbReference>
<keyword evidence="4" id="KW-1278">Translocase</keyword>
<feature type="domain" description="ABC transporter" evidence="6">
    <location>
        <begin position="4"/>
        <end position="239"/>
    </location>
</feature>
<dbReference type="InterPro" id="IPR017871">
    <property type="entry name" value="ABC_transporter-like_CS"/>
</dbReference>
<dbReference type="EMBL" id="CP061035">
    <property type="protein sequence ID" value="QQV76003.1"/>
    <property type="molecule type" value="Genomic_DNA"/>
</dbReference>
<evidence type="ECO:0000256" key="3">
    <source>
        <dbReference type="ARBA" id="ARBA00022840"/>
    </source>
</evidence>
<dbReference type="InterPro" id="IPR027417">
    <property type="entry name" value="P-loop_NTPase"/>
</dbReference>
<keyword evidence="2" id="KW-0547">Nucleotide-binding</keyword>
<keyword evidence="1" id="KW-0813">Transport</keyword>
<accession>A0A974S2Z8</accession>
<dbReference type="RefSeq" id="WP_202090761.1">
    <property type="nucleotide sequence ID" value="NZ_CP061035.1"/>
</dbReference>
<evidence type="ECO:0000256" key="5">
    <source>
        <dbReference type="ARBA" id="ARBA00037066"/>
    </source>
</evidence>
<dbReference type="PROSITE" id="PS00211">
    <property type="entry name" value="ABC_TRANSPORTER_1"/>
    <property type="match status" value="1"/>
</dbReference>
<gene>
    <name evidence="7" type="ORF">H5J25_10480</name>
</gene>
<dbReference type="SUPFAM" id="SSF52540">
    <property type="entry name" value="P-loop containing nucleoside triphosphate hydrolases"/>
    <property type="match status" value="1"/>
</dbReference>
<dbReference type="PANTHER" id="PTHR42794">
    <property type="entry name" value="HEMIN IMPORT ATP-BINDING PROTEIN HMUV"/>
    <property type="match status" value="1"/>
</dbReference>
<organism evidence="7 8">
    <name type="scientific">Sphingomonas aliaeris</name>
    <dbReference type="NCBI Taxonomy" id="2759526"/>
    <lineage>
        <taxon>Bacteria</taxon>
        <taxon>Pseudomonadati</taxon>
        <taxon>Pseudomonadota</taxon>
        <taxon>Alphaproteobacteria</taxon>
        <taxon>Sphingomonadales</taxon>
        <taxon>Sphingomonadaceae</taxon>
        <taxon>Sphingomonas</taxon>
    </lineage>
</organism>
<dbReference type="GO" id="GO:0016887">
    <property type="term" value="F:ATP hydrolysis activity"/>
    <property type="evidence" value="ECO:0007669"/>
    <property type="project" value="InterPro"/>
</dbReference>
<evidence type="ECO:0000313" key="8">
    <source>
        <dbReference type="Proteomes" id="UP000595894"/>
    </source>
</evidence>